<dbReference type="OrthoDB" id="1931687at2759"/>
<organism evidence="1 2">
    <name type="scientific">Gossypium anomalum</name>
    <dbReference type="NCBI Taxonomy" id="47600"/>
    <lineage>
        <taxon>Eukaryota</taxon>
        <taxon>Viridiplantae</taxon>
        <taxon>Streptophyta</taxon>
        <taxon>Embryophyta</taxon>
        <taxon>Tracheophyta</taxon>
        <taxon>Spermatophyta</taxon>
        <taxon>Magnoliopsida</taxon>
        <taxon>eudicotyledons</taxon>
        <taxon>Gunneridae</taxon>
        <taxon>Pentapetalae</taxon>
        <taxon>rosids</taxon>
        <taxon>malvids</taxon>
        <taxon>Malvales</taxon>
        <taxon>Malvaceae</taxon>
        <taxon>Malvoideae</taxon>
        <taxon>Gossypium</taxon>
    </lineage>
</organism>
<accession>A0A8J6D4T7</accession>
<comment type="caution">
    <text evidence="1">The sequence shown here is derived from an EMBL/GenBank/DDBJ whole genome shotgun (WGS) entry which is preliminary data.</text>
</comment>
<evidence type="ECO:0000313" key="2">
    <source>
        <dbReference type="Proteomes" id="UP000701853"/>
    </source>
</evidence>
<dbReference type="Proteomes" id="UP000701853">
    <property type="component" value="Chromosome 6"/>
</dbReference>
<name>A0A8J6D4T7_9ROSI</name>
<dbReference type="AlphaFoldDB" id="A0A8J6D4T7"/>
<proteinExistence type="predicted"/>
<evidence type="ECO:0000313" key="1">
    <source>
        <dbReference type="EMBL" id="KAG8491228.1"/>
    </source>
</evidence>
<dbReference type="EMBL" id="JAHUZN010000006">
    <property type="protein sequence ID" value="KAG8491228.1"/>
    <property type="molecule type" value="Genomic_DNA"/>
</dbReference>
<protein>
    <submittedName>
        <fullName evidence="1">Uncharacterized protein</fullName>
    </submittedName>
</protein>
<sequence length="132" mass="15879">MLFPFVSQLRRLGSFCKSSMKGMFENLKMNKEENLSEFYVRLRDIYNEAYCLDEHFLRQHWCENFLRSLSKRVTIKVTVIKKIRRDKLRLEKNIAFNVQQAIQTTKKNEVVNEINKQIALLFKNLNKALKKF</sequence>
<reference evidence="1 2" key="1">
    <citation type="journal article" date="2021" name="bioRxiv">
        <title>The Gossypium anomalum genome as a resource for cotton improvement and evolutionary analysis of hybrid incompatibility.</title>
        <authorList>
            <person name="Grover C.E."/>
            <person name="Yuan D."/>
            <person name="Arick M.A."/>
            <person name="Miller E.R."/>
            <person name="Hu G."/>
            <person name="Peterson D.G."/>
            <person name="Wendel J.F."/>
            <person name="Udall J.A."/>
        </authorList>
    </citation>
    <scope>NUCLEOTIDE SEQUENCE [LARGE SCALE GENOMIC DNA]</scope>
    <source>
        <strain evidence="1">JFW-Udall</strain>
        <tissue evidence="1">Leaf</tissue>
    </source>
</reference>
<gene>
    <name evidence="1" type="ORF">CXB51_014402</name>
</gene>
<keyword evidence="2" id="KW-1185">Reference proteome</keyword>